<dbReference type="EMBL" id="AC132492">
    <property type="protein sequence ID" value="AAU10799.1"/>
    <property type="molecule type" value="Genomic_DNA"/>
</dbReference>
<dbReference type="AlphaFoldDB" id="Q688N2"/>
<evidence type="ECO:0000313" key="2">
    <source>
        <dbReference type="Proteomes" id="UP000000763"/>
    </source>
</evidence>
<reference evidence="2" key="2">
    <citation type="journal article" date="2008" name="Nucleic Acids Res.">
        <title>The rice annotation project database (RAP-DB): 2008 update.</title>
        <authorList>
            <consortium name="The rice annotation project (RAP)"/>
        </authorList>
    </citation>
    <scope>GENOME REANNOTATION</scope>
    <source>
        <strain evidence="2">cv. Nipponbare</strain>
    </source>
</reference>
<name>Q688N2_ORYSJ</name>
<dbReference type="Proteomes" id="UP000000763">
    <property type="component" value="Chromosome 5"/>
</dbReference>
<reference evidence="2" key="1">
    <citation type="journal article" date="2005" name="Nature">
        <title>The map-based sequence of the rice genome.</title>
        <authorList>
            <consortium name="International rice genome sequencing project (IRGSP)"/>
            <person name="Matsumoto T."/>
            <person name="Wu J."/>
            <person name="Kanamori H."/>
            <person name="Katayose Y."/>
            <person name="Fujisawa M."/>
            <person name="Namiki N."/>
            <person name="Mizuno H."/>
            <person name="Yamamoto K."/>
            <person name="Antonio B.A."/>
            <person name="Baba T."/>
            <person name="Sakata K."/>
            <person name="Nagamura Y."/>
            <person name="Aoki H."/>
            <person name="Arikawa K."/>
            <person name="Arita K."/>
            <person name="Bito T."/>
            <person name="Chiden Y."/>
            <person name="Fujitsuka N."/>
            <person name="Fukunaka R."/>
            <person name="Hamada M."/>
            <person name="Harada C."/>
            <person name="Hayashi A."/>
            <person name="Hijishita S."/>
            <person name="Honda M."/>
            <person name="Hosokawa S."/>
            <person name="Ichikawa Y."/>
            <person name="Idonuma A."/>
            <person name="Iijima M."/>
            <person name="Ikeda M."/>
            <person name="Ikeno M."/>
            <person name="Ito K."/>
            <person name="Ito S."/>
            <person name="Ito T."/>
            <person name="Ito Y."/>
            <person name="Ito Y."/>
            <person name="Iwabuchi A."/>
            <person name="Kamiya K."/>
            <person name="Karasawa W."/>
            <person name="Kurita K."/>
            <person name="Katagiri S."/>
            <person name="Kikuta A."/>
            <person name="Kobayashi H."/>
            <person name="Kobayashi N."/>
            <person name="Machita K."/>
            <person name="Maehara T."/>
            <person name="Masukawa M."/>
            <person name="Mizubayashi T."/>
            <person name="Mukai Y."/>
            <person name="Nagasaki H."/>
            <person name="Nagata Y."/>
            <person name="Naito S."/>
            <person name="Nakashima M."/>
            <person name="Nakama Y."/>
            <person name="Nakamichi Y."/>
            <person name="Nakamura M."/>
            <person name="Meguro A."/>
            <person name="Negishi M."/>
            <person name="Ohta I."/>
            <person name="Ohta T."/>
            <person name="Okamoto M."/>
            <person name="Ono N."/>
            <person name="Saji S."/>
            <person name="Sakaguchi M."/>
            <person name="Sakai K."/>
            <person name="Shibata M."/>
            <person name="Shimokawa T."/>
            <person name="Song J."/>
            <person name="Takazaki Y."/>
            <person name="Terasawa K."/>
            <person name="Tsugane M."/>
            <person name="Tsuji K."/>
            <person name="Ueda S."/>
            <person name="Waki K."/>
            <person name="Yamagata H."/>
            <person name="Yamamoto M."/>
            <person name="Yamamoto S."/>
            <person name="Yamane H."/>
            <person name="Yoshiki S."/>
            <person name="Yoshihara R."/>
            <person name="Yukawa K."/>
            <person name="Zhong H."/>
            <person name="Yano M."/>
            <person name="Yuan Q."/>
            <person name="Ouyang S."/>
            <person name="Liu J."/>
            <person name="Jones K.M."/>
            <person name="Gansberger K."/>
            <person name="Moffat K."/>
            <person name="Hill J."/>
            <person name="Bera J."/>
            <person name="Fadrosh D."/>
            <person name="Jin S."/>
            <person name="Johri S."/>
            <person name="Kim M."/>
            <person name="Overton L."/>
            <person name="Reardon M."/>
            <person name="Tsitrin T."/>
            <person name="Vuong H."/>
            <person name="Weaver B."/>
            <person name="Ciecko A."/>
            <person name="Tallon L."/>
            <person name="Jackson J."/>
            <person name="Pai G."/>
            <person name="Aken S.V."/>
            <person name="Utterback T."/>
            <person name="Reidmuller S."/>
            <person name="Feldblyum T."/>
            <person name="Hsiao J."/>
            <person name="Zismann V."/>
            <person name="Iobst S."/>
            <person name="de Vazeille A.R."/>
            <person name="Buell C.R."/>
            <person name="Ying K."/>
            <person name="Li Y."/>
            <person name="Lu T."/>
            <person name="Huang Y."/>
            <person name="Zhao Q."/>
            <person name="Feng Q."/>
            <person name="Zhang L."/>
            <person name="Zhu J."/>
            <person name="Weng Q."/>
            <person name="Mu J."/>
            <person name="Lu Y."/>
            <person name="Fan D."/>
            <person name="Liu Y."/>
            <person name="Guan J."/>
            <person name="Zhang Y."/>
            <person name="Yu S."/>
            <person name="Liu X."/>
            <person name="Zhang Y."/>
            <person name="Hong G."/>
            <person name="Han B."/>
            <person name="Choisne N."/>
            <person name="Demange N."/>
            <person name="Orjeda G."/>
            <person name="Samain S."/>
            <person name="Cattolico L."/>
            <person name="Pelletier E."/>
            <person name="Couloux A."/>
            <person name="Segurens B."/>
            <person name="Wincker P."/>
            <person name="D'Hont A."/>
            <person name="Scarpelli C."/>
            <person name="Weissenbach J."/>
            <person name="Salanoubat M."/>
            <person name="Quetier F."/>
            <person name="Yu Y."/>
            <person name="Kim H.R."/>
            <person name="Rambo T."/>
            <person name="Currie J."/>
            <person name="Collura K."/>
            <person name="Luo M."/>
            <person name="Yang T."/>
            <person name="Ammiraju J.S.S."/>
            <person name="Engler F."/>
            <person name="Soderlund C."/>
            <person name="Wing R.A."/>
            <person name="Palmer L.E."/>
            <person name="de la Bastide M."/>
            <person name="Spiegel L."/>
            <person name="Nascimento L."/>
            <person name="Zutavern T."/>
            <person name="O'Shaughnessy A."/>
            <person name="Dike S."/>
            <person name="Dedhia N."/>
            <person name="Preston R."/>
            <person name="Balija V."/>
            <person name="McCombie W.R."/>
            <person name="Chow T."/>
            <person name="Chen H."/>
            <person name="Chung M."/>
            <person name="Chen C."/>
            <person name="Shaw J."/>
            <person name="Wu H."/>
            <person name="Hsiao K."/>
            <person name="Chao Y."/>
            <person name="Chu M."/>
            <person name="Cheng C."/>
            <person name="Hour A."/>
            <person name="Lee P."/>
            <person name="Lin S."/>
            <person name="Lin Y."/>
            <person name="Liou J."/>
            <person name="Liu S."/>
            <person name="Hsing Y."/>
            <person name="Raghuvanshi S."/>
            <person name="Mohanty A."/>
            <person name="Bharti A.K."/>
            <person name="Gaur A."/>
            <person name="Gupta V."/>
            <person name="Kumar D."/>
            <person name="Ravi V."/>
            <person name="Vij S."/>
            <person name="Kapur A."/>
            <person name="Khurana P."/>
            <person name="Khurana P."/>
            <person name="Khurana J.P."/>
            <person name="Tyagi A.K."/>
            <person name="Gaikwad K."/>
            <person name="Singh A."/>
            <person name="Dalal V."/>
            <person name="Srivastava S."/>
            <person name="Dixit A."/>
            <person name="Pal A.K."/>
            <person name="Ghazi I.A."/>
            <person name="Yadav M."/>
            <person name="Pandit A."/>
            <person name="Bhargava A."/>
            <person name="Sureshbabu K."/>
            <person name="Batra K."/>
            <person name="Sharma T.R."/>
            <person name="Mohapatra T."/>
            <person name="Singh N.K."/>
            <person name="Messing J."/>
            <person name="Nelson A.B."/>
            <person name="Fuks G."/>
            <person name="Kavchok S."/>
            <person name="Keizer G."/>
            <person name="Linton E."/>
            <person name="Llaca V."/>
            <person name="Song R."/>
            <person name="Tanyolac B."/>
            <person name="Young S."/>
            <person name="Ho-Il K."/>
            <person name="Hahn J.H."/>
            <person name="Sangsakoo G."/>
            <person name="Vanavichit A."/>
            <person name="de Mattos Luiz.A.T."/>
            <person name="Zimmer P.D."/>
            <person name="Malone G."/>
            <person name="Dellagostin O."/>
            <person name="de Oliveira A.C."/>
            <person name="Bevan M."/>
            <person name="Bancroft I."/>
            <person name="Minx P."/>
            <person name="Cordum H."/>
            <person name="Wilson R."/>
            <person name="Cheng Z."/>
            <person name="Jin W."/>
            <person name="Jiang J."/>
            <person name="Leong S.A."/>
            <person name="Iwama H."/>
            <person name="Gojobori T."/>
            <person name="Itoh T."/>
            <person name="Niimura Y."/>
            <person name="Fujii Y."/>
            <person name="Habara T."/>
            <person name="Sakai H."/>
            <person name="Sato Y."/>
            <person name="Wilson G."/>
            <person name="Kumar K."/>
            <person name="McCouch S."/>
            <person name="Juretic N."/>
            <person name="Hoen D."/>
            <person name="Wright S."/>
            <person name="Bruskiewich R."/>
            <person name="Bureau T."/>
            <person name="Miyao A."/>
            <person name="Hirochika H."/>
            <person name="Nishikawa T."/>
            <person name="Kadowaki K."/>
            <person name="Sugiura M."/>
            <person name="Burr B."/>
            <person name="Sasaki T."/>
        </authorList>
    </citation>
    <scope>NUCLEOTIDE SEQUENCE [LARGE SCALE GENOMIC DNA]</scope>
    <source>
        <strain evidence="2">cv. Nipponbare</strain>
    </source>
</reference>
<gene>
    <name evidence="1" type="primary">P0605G01.7</name>
</gene>
<accession>Q688N2</accession>
<protein>
    <submittedName>
        <fullName evidence="1">Uncharacterized protein</fullName>
    </submittedName>
</protein>
<evidence type="ECO:0000313" key="1">
    <source>
        <dbReference type="EMBL" id="AAU10799.1"/>
    </source>
</evidence>
<proteinExistence type="predicted"/>
<sequence length="113" mass="13097">MRRVAVRNPARLDSLPSSSWLVWLMSQRRKGKHEDEEARPHGRRTASMRLTWRFCEVGGLVAWGGRRQAEETVLRSCRWLADEGMAATNGEDARWSGVIDGEQGRKARWRHRL</sequence>
<organism evidence="1 2">
    <name type="scientific">Oryza sativa subsp. japonica</name>
    <name type="common">Rice</name>
    <dbReference type="NCBI Taxonomy" id="39947"/>
    <lineage>
        <taxon>Eukaryota</taxon>
        <taxon>Viridiplantae</taxon>
        <taxon>Streptophyta</taxon>
        <taxon>Embryophyta</taxon>
        <taxon>Tracheophyta</taxon>
        <taxon>Spermatophyta</taxon>
        <taxon>Magnoliopsida</taxon>
        <taxon>Liliopsida</taxon>
        <taxon>Poales</taxon>
        <taxon>Poaceae</taxon>
        <taxon>BOP clade</taxon>
        <taxon>Oryzoideae</taxon>
        <taxon>Oryzeae</taxon>
        <taxon>Oryzinae</taxon>
        <taxon>Oryza</taxon>
        <taxon>Oryza sativa</taxon>
    </lineage>
</organism>